<organism evidence="4 5">
    <name type="scientific">Ganoderma sinense ZZ0214-1</name>
    <dbReference type="NCBI Taxonomy" id="1077348"/>
    <lineage>
        <taxon>Eukaryota</taxon>
        <taxon>Fungi</taxon>
        <taxon>Dikarya</taxon>
        <taxon>Basidiomycota</taxon>
        <taxon>Agaricomycotina</taxon>
        <taxon>Agaricomycetes</taxon>
        <taxon>Polyporales</taxon>
        <taxon>Polyporaceae</taxon>
        <taxon>Ganoderma</taxon>
    </lineage>
</organism>
<dbReference type="InterPro" id="IPR020904">
    <property type="entry name" value="Sc_DH/Rdtase_CS"/>
</dbReference>
<dbReference type="SUPFAM" id="SSF51735">
    <property type="entry name" value="NAD(P)-binding Rossmann-fold domains"/>
    <property type="match status" value="1"/>
</dbReference>
<dbReference type="STRING" id="1077348.A0A2G8SM86"/>
<dbReference type="EMBL" id="AYKW01000004">
    <property type="protein sequence ID" value="PIL34884.1"/>
    <property type="molecule type" value="Genomic_DNA"/>
</dbReference>
<name>A0A2G8SM86_9APHY</name>
<dbReference type="FunFam" id="3.40.50.720:FF:000084">
    <property type="entry name" value="Short-chain dehydrogenase reductase"/>
    <property type="match status" value="1"/>
</dbReference>
<dbReference type="Gene3D" id="3.40.50.720">
    <property type="entry name" value="NAD(P)-binding Rossmann-like Domain"/>
    <property type="match status" value="1"/>
</dbReference>
<dbReference type="InterPro" id="IPR052178">
    <property type="entry name" value="Sec_Metab_Biosynth_SDR"/>
</dbReference>
<dbReference type="PANTHER" id="PTHR43618">
    <property type="entry name" value="7-ALPHA-HYDROXYSTEROID DEHYDROGENASE"/>
    <property type="match status" value="1"/>
</dbReference>
<dbReference type="Pfam" id="PF13561">
    <property type="entry name" value="adh_short_C2"/>
    <property type="match status" value="1"/>
</dbReference>
<proteinExistence type="inferred from homology"/>
<evidence type="ECO:0000256" key="2">
    <source>
        <dbReference type="ARBA" id="ARBA00022857"/>
    </source>
</evidence>
<dbReference type="PRINTS" id="PR00080">
    <property type="entry name" value="SDRFAMILY"/>
</dbReference>
<dbReference type="PANTHER" id="PTHR43618:SF17">
    <property type="entry name" value="RHAMNOLIPIDS BIOSYNTHESIS 3-OXOACYL-[ACYL-CARRIER-PROTEIN] REDUCTASE"/>
    <property type="match status" value="1"/>
</dbReference>
<keyword evidence="5" id="KW-1185">Reference proteome</keyword>
<dbReference type="AlphaFoldDB" id="A0A2G8SM86"/>
<dbReference type="OrthoDB" id="2754196at2759"/>
<reference evidence="4 5" key="1">
    <citation type="journal article" date="2015" name="Sci. Rep.">
        <title>Chromosome-level genome map provides insights into diverse defense mechanisms in the medicinal fungus Ganoderma sinense.</title>
        <authorList>
            <person name="Zhu Y."/>
            <person name="Xu J."/>
            <person name="Sun C."/>
            <person name="Zhou S."/>
            <person name="Xu H."/>
            <person name="Nelson D.R."/>
            <person name="Qian J."/>
            <person name="Song J."/>
            <person name="Luo H."/>
            <person name="Xiang L."/>
            <person name="Li Y."/>
            <person name="Xu Z."/>
            <person name="Ji A."/>
            <person name="Wang L."/>
            <person name="Lu S."/>
            <person name="Hayward A."/>
            <person name="Sun W."/>
            <person name="Li X."/>
            <person name="Schwartz D.C."/>
            <person name="Wang Y."/>
            <person name="Chen S."/>
        </authorList>
    </citation>
    <scope>NUCLEOTIDE SEQUENCE [LARGE SCALE GENOMIC DNA]</scope>
    <source>
        <strain evidence="4 5">ZZ0214-1</strain>
    </source>
</reference>
<accession>A0A2G8SM86</accession>
<dbReference type="GO" id="GO:0016491">
    <property type="term" value="F:oxidoreductase activity"/>
    <property type="evidence" value="ECO:0007669"/>
    <property type="project" value="UniProtKB-KW"/>
</dbReference>
<dbReference type="InterPro" id="IPR036291">
    <property type="entry name" value="NAD(P)-bd_dom_sf"/>
</dbReference>
<dbReference type="Proteomes" id="UP000230002">
    <property type="component" value="Unassembled WGS sequence"/>
</dbReference>
<evidence type="ECO:0000313" key="4">
    <source>
        <dbReference type="EMBL" id="PIL34884.1"/>
    </source>
</evidence>
<gene>
    <name evidence="4" type="ORF">GSI_02671</name>
</gene>
<comment type="caution">
    <text evidence="4">The sequence shown here is derived from an EMBL/GenBank/DDBJ whole genome shotgun (WGS) entry which is preliminary data.</text>
</comment>
<evidence type="ECO:0000256" key="3">
    <source>
        <dbReference type="ARBA" id="ARBA00023002"/>
    </source>
</evidence>
<keyword evidence="2" id="KW-0521">NADP</keyword>
<dbReference type="InterPro" id="IPR002347">
    <property type="entry name" value="SDR_fam"/>
</dbReference>
<dbReference type="PRINTS" id="PR00081">
    <property type="entry name" value="GDHRDH"/>
</dbReference>
<evidence type="ECO:0000313" key="5">
    <source>
        <dbReference type="Proteomes" id="UP000230002"/>
    </source>
</evidence>
<dbReference type="PROSITE" id="PS00061">
    <property type="entry name" value="ADH_SHORT"/>
    <property type="match status" value="1"/>
</dbReference>
<evidence type="ECO:0000256" key="1">
    <source>
        <dbReference type="ARBA" id="ARBA00006484"/>
    </source>
</evidence>
<protein>
    <submittedName>
        <fullName evidence="4">Uncharacterized protein</fullName>
    </submittedName>
</protein>
<dbReference type="SUPFAM" id="SSF52047">
    <property type="entry name" value="RNI-like"/>
    <property type="match status" value="1"/>
</dbReference>
<sequence length="822" mass="90793">MVEHLDWRFVLTLTHVCQLWRALAIAQACLWSHIYLNTGRKCVELFLQRSLSIPLIIHASLRELEFLDNVLCNHGGRAGAIYINHECDRSEEKPIRLLNGFSWSLPRIECFVLKSFVDWFTDDKPLERRILAEDISPLKALRLDGIRLWDWSPPSSFPNLTHLLLESASSYNLSQLLAMLGTTQRLQYLYLTVSLYLRFGPPSHPECIHNTALPLVSLPYIRILSTCFVKPEEALFLLRHLDLPAECAVCIHHGDTPVNFSDPSPHLPINALDIPPLRVLDTATSMDLSAWSMGFLVAGHNPPHFSAGFVILMRCIYDGCWSWLAETLPTTFPLANITVLRLKIGDGELPALEVLPSVLPYFTHLHELCLLVDPVQSELTRRRRNSPALVELFLGALRPSGAGPGAIIEADTAVVCPELRILGIEVVLAHDDFPFLAVEHTAAARKQAGFPLSRFVYHPHRGKHDTAETRARFAASFARLATLVDEVEYRGAMDPRACPFKSPRGGCWDVSEAGRYWKLPGYWTSYGGDPDPTQEYNGTELDTFTFDHFVNSLFDVKDKVVLITGGSRGIGKMIATGFIKNGAKVYISARSAKDCAETEKELNALGPGTCVAIPADMQKLEQVEHLVAELAKRESALHVLVNNAGAAWGDTIDDYPDSAWTKLLTLNLQRVFNLTQKCLPLLRAAAEQGGQQDGTWRDPARIINLGSVEGLSVPSHETYAYSASKAGLHHLSRNFAGRLGFEGITSNTLACGPFQSKMMAQTLREQGEIIKARIPLGRIGTPEDVTGACIFLASRAGAFVNGATIAVDGGSVVRMDTMAPKL</sequence>
<keyword evidence="3" id="KW-0560">Oxidoreductase</keyword>
<comment type="similarity">
    <text evidence="1">Belongs to the short-chain dehydrogenases/reductases (SDR) family.</text>
</comment>